<keyword evidence="7" id="KW-1185">Reference proteome</keyword>
<keyword evidence="1 3" id="KW-0853">WD repeat</keyword>
<feature type="repeat" description="WD" evidence="3">
    <location>
        <begin position="1093"/>
        <end position="1127"/>
    </location>
</feature>
<evidence type="ECO:0000256" key="3">
    <source>
        <dbReference type="PROSITE-ProRule" id="PRU00221"/>
    </source>
</evidence>
<dbReference type="InterPro" id="IPR027417">
    <property type="entry name" value="P-loop_NTPase"/>
</dbReference>
<reference evidence="6 7" key="1">
    <citation type="submission" date="2015-09" db="EMBL/GenBank/DDBJ databases">
        <title>Draft genome of a European isolate of the apple canker pathogen Neonectria ditissima.</title>
        <authorList>
            <person name="Gomez-Cortecero A."/>
            <person name="Harrison R.J."/>
            <person name="Armitage A.D."/>
        </authorList>
    </citation>
    <scope>NUCLEOTIDE SEQUENCE [LARGE SCALE GENOMIC DNA]</scope>
    <source>
        <strain evidence="6 7">R09/05</strain>
    </source>
</reference>
<accession>A0A0P7AS63</accession>
<dbReference type="Pfam" id="PF24883">
    <property type="entry name" value="NPHP3_N"/>
    <property type="match status" value="1"/>
</dbReference>
<comment type="caution">
    <text evidence="6">The sequence shown here is derived from an EMBL/GenBank/DDBJ whole genome shotgun (WGS) entry which is preliminary data.</text>
</comment>
<evidence type="ECO:0000313" key="6">
    <source>
        <dbReference type="EMBL" id="KPM37326.1"/>
    </source>
</evidence>
<dbReference type="Gene3D" id="2.130.10.10">
    <property type="entry name" value="YVTN repeat-like/Quinoprotein amine dehydrogenase"/>
    <property type="match status" value="1"/>
</dbReference>
<keyword evidence="2" id="KW-0677">Repeat</keyword>
<organism evidence="6 7">
    <name type="scientific">Neonectria ditissima</name>
    <dbReference type="NCBI Taxonomy" id="78410"/>
    <lineage>
        <taxon>Eukaryota</taxon>
        <taxon>Fungi</taxon>
        <taxon>Dikarya</taxon>
        <taxon>Ascomycota</taxon>
        <taxon>Pezizomycotina</taxon>
        <taxon>Sordariomycetes</taxon>
        <taxon>Hypocreomycetidae</taxon>
        <taxon>Hypocreales</taxon>
        <taxon>Nectriaceae</taxon>
        <taxon>Neonectria</taxon>
    </lineage>
</organism>
<dbReference type="PROSITE" id="PS50082">
    <property type="entry name" value="WD_REPEATS_2"/>
    <property type="match status" value="3"/>
</dbReference>
<dbReference type="InterPro" id="IPR001680">
    <property type="entry name" value="WD40_rpt"/>
</dbReference>
<dbReference type="InterPro" id="IPR015943">
    <property type="entry name" value="WD40/YVTN_repeat-like_dom_sf"/>
</dbReference>
<dbReference type="Proteomes" id="UP000050424">
    <property type="component" value="Unassembled WGS sequence"/>
</dbReference>
<dbReference type="PROSITE" id="PS00678">
    <property type="entry name" value="WD_REPEATS_1"/>
    <property type="match status" value="1"/>
</dbReference>
<dbReference type="Pfam" id="PF24809">
    <property type="entry name" value="DUF7708"/>
    <property type="match status" value="1"/>
</dbReference>
<proteinExistence type="predicted"/>
<evidence type="ECO:0000256" key="1">
    <source>
        <dbReference type="ARBA" id="ARBA00022574"/>
    </source>
</evidence>
<dbReference type="OrthoDB" id="7464126at2759"/>
<dbReference type="InterPro" id="IPR036322">
    <property type="entry name" value="WD40_repeat_dom_sf"/>
</dbReference>
<sequence length="1252" mass="140797">MPLSAPQISRPARRTVREAFEDLERTISPLEAKSFEGTTLQNVQKAALDIENQLSARGSLRNMRRLMPLFSGLEHYSKSIEILCNGTPYLPWVWAPIKLILQIASDYVLAFERIVAAYSRIAESLTRFEILSKALTKSPEIQETLAIFYADILRFHREAYVFVRRSGWKIFFLSSWGRFQRRFDTIIDDLKAHEKLIDKTANAVNVSDAAKMRKDLREWRRASLEDLAKKENEDFNRQYQAIVAWLKLDDTDQQVIFDSIASEGNKHFGTCVWIFKQNNLSLWMKDGPEIPFLWLEGHPGTGKSVMATQVDRFMRSNDTSIVVRHFCTYSYASSIQYDQILRSLLAQLVRLSNDLVAHVYDEYVSTQKAVTITALDQLVLTISGAVSSTSSKLEYIHIVVDGLDECEGEIQGRVANLLERLVSSASSGSTICKVLLASRPSPVLSKRFRKKPTVSLAEEKRSIEGAMTIYCNQKLGLLRYRLSQLGMTDGDLKEVSMAIVQRADGMFLWARLILEYLSSNMFFNQDEVKLAINTLPRKLSEFYGRILSQVTARFDARSISRMKSILGWIAFAKRPLKKAECRSALYFSESDTNNSRIPPPYIFDICAPLIQENKDTTFSFVHVSVKDYLQTAESVVFLQEADAQYEHAFASIACLVSAFDVFDPTYDTHNRNLRLLGGLHGFHIHANTYWDEYLFSSCYLGGRLDPNSPLHSIASSLAKKLNHTGSFTLEMTNEESTVVDSRIQCYVDDEEILHMLQVALRKRKAEIQGVPLLERGDYSPTFICVDDKLILSVVPAESADLANPRDLKELQAKYQFILRDLLSLRAFPGVSFEELEKFKTEFGTSAFTCFFSTCPRAASGFQNEAAMLQHELTHTQTIICIVQGCQYPPFGSSQALKAHVAKCHKETDKAHRATKIRAANRNTKGSYGYDPDRTETSPSRAAAFSSESSLNIQGNLEIRLVKSIQLIDRASFAEFSLCGKNLAIVTPAGLRVYDTETFECLSVIPVYTLTHVCFFPKNKHLAIVTRCRIGIWEILTGKLVCEYDHCDFGDVTSIDIPRQEGSLIASGSSNKTVCVWSLRNRTLSRPWKVQTAVECVAISSTGEYVVAATTDNLVSIWRVQEGRTFRTFLGAQKDIRSVAFSPDSKAVLAGGLDGVVYWWDLHAPVRMDGPRIFQGHKKAVVSVAAILDSTWVFSSSADGEIWLWNSQSGKSRHESKAQSNDGTFVSVSSTGSFFAILSPGLPYYCLNVWTCG</sequence>
<feature type="domain" description="DUF7708" evidence="4">
    <location>
        <begin position="71"/>
        <end position="204"/>
    </location>
</feature>
<evidence type="ECO:0000259" key="5">
    <source>
        <dbReference type="Pfam" id="PF24883"/>
    </source>
</evidence>
<dbReference type="PANTHER" id="PTHR10039">
    <property type="entry name" value="AMELOGENIN"/>
    <property type="match status" value="1"/>
</dbReference>
<dbReference type="PROSITE" id="PS50294">
    <property type="entry name" value="WD_REPEATS_REGION"/>
    <property type="match status" value="2"/>
</dbReference>
<protein>
    <submittedName>
        <fullName evidence="6">Uncharacterized protein</fullName>
    </submittedName>
</protein>
<feature type="domain" description="Nephrocystin 3-like N-terminal" evidence="5">
    <location>
        <begin position="269"/>
        <end position="439"/>
    </location>
</feature>
<dbReference type="AlphaFoldDB" id="A0A0P7AS63"/>
<dbReference type="InterPro" id="IPR056884">
    <property type="entry name" value="NPHP3-like_N"/>
</dbReference>
<dbReference type="STRING" id="78410.A0A0P7AS63"/>
<feature type="repeat" description="WD" evidence="3">
    <location>
        <begin position="1128"/>
        <end position="1161"/>
    </location>
</feature>
<dbReference type="SUPFAM" id="SSF50978">
    <property type="entry name" value="WD40 repeat-like"/>
    <property type="match status" value="1"/>
</dbReference>
<feature type="repeat" description="WD" evidence="3">
    <location>
        <begin position="1173"/>
        <end position="1214"/>
    </location>
</feature>
<evidence type="ECO:0000259" key="4">
    <source>
        <dbReference type="Pfam" id="PF24809"/>
    </source>
</evidence>
<evidence type="ECO:0000256" key="2">
    <source>
        <dbReference type="ARBA" id="ARBA00022737"/>
    </source>
</evidence>
<dbReference type="Gene3D" id="3.40.50.300">
    <property type="entry name" value="P-loop containing nucleotide triphosphate hydrolases"/>
    <property type="match status" value="1"/>
</dbReference>
<gene>
    <name evidence="6" type="ORF">AK830_g9237</name>
</gene>
<dbReference type="Pfam" id="PF00400">
    <property type="entry name" value="WD40"/>
    <property type="match status" value="4"/>
</dbReference>
<dbReference type="InterPro" id="IPR056125">
    <property type="entry name" value="DUF7708"/>
</dbReference>
<dbReference type="InterPro" id="IPR019775">
    <property type="entry name" value="WD40_repeat_CS"/>
</dbReference>
<name>A0A0P7AS63_9HYPO</name>
<dbReference type="EMBL" id="LKCW01000169">
    <property type="protein sequence ID" value="KPM37326.1"/>
    <property type="molecule type" value="Genomic_DNA"/>
</dbReference>
<dbReference type="SMART" id="SM00320">
    <property type="entry name" value="WD40"/>
    <property type="match status" value="5"/>
</dbReference>
<dbReference type="PANTHER" id="PTHR10039:SF14">
    <property type="entry name" value="NACHT DOMAIN-CONTAINING PROTEIN"/>
    <property type="match status" value="1"/>
</dbReference>
<dbReference type="SUPFAM" id="SSF52540">
    <property type="entry name" value="P-loop containing nucleoside triphosphate hydrolases"/>
    <property type="match status" value="1"/>
</dbReference>
<evidence type="ECO:0000313" key="7">
    <source>
        <dbReference type="Proteomes" id="UP000050424"/>
    </source>
</evidence>